<feature type="compositionally biased region" description="Basic and acidic residues" evidence="3">
    <location>
        <begin position="192"/>
        <end position="226"/>
    </location>
</feature>
<proteinExistence type="predicted"/>
<dbReference type="Gene3D" id="1.25.40.10">
    <property type="entry name" value="Tetratricopeptide repeat domain"/>
    <property type="match status" value="2"/>
</dbReference>
<gene>
    <name evidence="5" type="ORF">FWK35_00000734</name>
</gene>
<sequence>MPSEVVQKEVEIGVEEKNIEKIDAKTEAKENGLQEFKTDEIQTVDKSEESEINEEELSESENKENEEPTIEDIELQKKRAEQLLTDGKRHLIIKDFQEAVDVLSEACSLFGTIYSELDEKCAEAYFNYGCALLELSKNQISPVGLEEKHEEENDDESSTEEMDSNNVTTEDNKASISDVTNEIEKEETDNVDDTKSTEKKENLQEETSDDVKENKVGEQSTEKEDMSVDEGEKPDEEDVGEDEVNDLQIAWEMLELAKVIYKNKDTEESKLKLAEVLMKCGEVSIEDEKFETAIQDMTESLEIRRLLLPEDSRIIAETLFQLGIAQELGGSGEQAVELLTEAVTVLNHKIKTLESMNSDSEITKAEIAEVKSIIPEIQEKIVDIKERKKAAVSALLAAVGASNLATTNGETSSATKQASNISHLVRKRPKQEETADIAPNKVPKLEESSNTKQ</sequence>
<evidence type="ECO:0000313" key="5">
    <source>
        <dbReference type="EMBL" id="KAF0770514.1"/>
    </source>
</evidence>
<dbReference type="OrthoDB" id="5587616at2759"/>
<accession>A0A6G0ZHW5</accession>
<dbReference type="Pfam" id="PF10516">
    <property type="entry name" value="SHNi-TPR"/>
    <property type="match status" value="1"/>
</dbReference>
<evidence type="ECO:0000313" key="6">
    <source>
        <dbReference type="Proteomes" id="UP000478052"/>
    </source>
</evidence>
<dbReference type="Proteomes" id="UP000478052">
    <property type="component" value="Unassembled WGS sequence"/>
</dbReference>
<evidence type="ECO:0000259" key="4">
    <source>
        <dbReference type="Pfam" id="PF10516"/>
    </source>
</evidence>
<dbReference type="InterPro" id="IPR051730">
    <property type="entry name" value="NASP-like"/>
</dbReference>
<dbReference type="GO" id="GO:0034080">
    <property type="term" value="P:CENP-A containing chromatin assembly"/>
    <property type="evidence" value="ECO:0007669"/>
    <property type="project" value="TreeGrafter"/>
</dbReference>
<name>A0A6G0ZHW5_APHCR</name>
<dbReference type="PANTHER" id="PTHR15081">
    <property type="entry name" value="NUCLEAR AUTOANTIGENIC SPERM PROTEIN NASP -RELATED"/>
    <property type="match status" value="1"/>
</dbReference>
<comment type="caution">
    <text evidence="5">The sequence shown here is derived from an EMBL/GenBank/DDBJ whole genome shotgun (WGS) entry which is preliminary data.</text>
</comment>
<feature type="region of interest" description="Disordered" evidence="3">
    <location>
        <begin position="144"/>
        <end position="242"/>
    </location>
</feature>
<feature type="compositionally biased region" description="Acidic residues" evidence="3">
    <location>
        <begin position="227"/>
        <end position="242"/>
    </location>
</feature>
<keyword evidence="6" id="KW-1185">Reference proteome</keyword>
<feature type="compositionally biased region" description="Polar residues" evidence="3">
    <location>
        <begin position="406"/>
        <end position="422"/>
    </location>
</feature>
<feature type="compositionally biased region" description="Acidic residues" evidence="3">
    <location>
        <begin position="152"/>
        <end position="163"/>
    </location>
</feature>
<feature type="domain" description="Tetratricopeptide SHNi-TPR" evidence="4">
    <location>
        <begin position="274"/>
        <end position="310"/>
    </location>
</feature>
<feature type="compositionally biased region" description="Basic and acidic residues" evidence="3">
    <location>
        <begin position="443"/>
        <end position="453"/>
    </location>
</feature>
<dbReference type="GO" id="GO:0006335">
    <property type="term" value="P:DNA replication-dependent chromatin assembly"/>
    <property type="evidence" value="ECO:0007669"/>
    <property type="project" value="TreeGrafter"/>
</dbReference>
<dbReference type="InterPro" id="IPR019544">
    <property type="entry name" value="Tetratricopeptide_SHNi-TPR_dom"/>
</dbReference>
<dbReference type="InterPro" id="IPR011990">
    <property type="entry name" value="TPR-like_helical_dom_sf"/>
</dbReference>
<evidence type="ECO:0000256" key="2">
    <source>
        <dbReference type="ARBA" id="ARBA00022803"/>
    </source>
</evidence>
<organism evidence="5 6">
    <name type="scientific">Aphis craccivora</name>
    <name type="common">Cowpea aphid</name>
    <dbReference type="NCBI Taxonomy" id="307492"/>
    <lineage>
        <taxon>Eukaryota</taxon>
        <taxon>Metazoa</taxon>
        <taxon>Ecdysozoa</taxon>
        <taxon>Arthropoda</taxon>
        <taxon>Hexapoda</taxon>
        <taxon>Insecta</taxon>
        <taxon>Pterygota</taxon>
        <taxon>Neoptera</taxon>
        <taxon>Paraneoptera</taxon>
        <taxon>Hemiptera</taxon>
        <taxon>Sternorrhyncha</taxon>
        <taxon>Aphidomorpha</taxon>
        <taxon>Aphidoidea</taxon>
        <taxon>Aphididae</taxon>
        <taxon>Aphidini</taxon>
        <taxon>Aphis</taxon>
        <taxon>Aphis</taxon>
    </lineage>
</organism>
<dbReference type="PANTHER" id="PTHR15081:SF1">
    <property type="entry name" value="NUCLEAR AUTOANTIGENIC SPERM PROTEIN"/>
    <property type="match status" value="1"/>
</dbReference>
<dbReference type="AlphaFoldDB" id="A0A6G0ZHW5"/>
<feature type="region of interest" description="Disordered" evidence="3">
    <location>
        <begin position="406"/>
        <end position="453"/>
    </location>
</feature>
<dbReference type="GO" id="GO:0042393">
    <property type="term" value="F:histone binding"/>
    <property type="evidence" value="ECO:0007669"/>
    <property type="project" value="TreeGrafter"/>
</dbReference>
<evidence type="ECO:0000256" key="1">
    <source>
        <dbReference type="ARBA" id="ARBA00022737"/>
    </source>
</evidence>
<feature type="compositionally biased region" description="Basic and acidic residues" evidence="3">
    <location>
        <begin position="26"/>
        <end position="49"/>
    </location>
</feature>
<feature type="compositionally biased region" description="Acidic residues" evidence="3">
    <location>
        <begin position="50"/>
        <end position="59"/>
    </location>
</feature>
<keyword evidence="2" id="KW-0802">TPR repeat</keyword>
<reference evidence="5 6" key="1">
    <citation type="submission" date="2019-08" db="EMBL/GenBank/DDBJ databases">
        <title>Whole genome of Aphis craccivora.</title>
        <authorList>
            <person name="Voronova N.V."/>
            <person name="Shulinski R.S."/>
            <person name="Bandarenka Y.V."/>
            <person name="Zhorov D.G."/>
            <person name="Warner D."/>
        </authorList>
    </citation>
    <scope>NUCLEOTIDE SEQUENCE [LARGE SCALE GENOMIC DNA]</scope>
    <source>
        <strain evidence="5">180601</strain>
        <tissue evidence="5">Whole Body</tissue>
    </source>
</reference>
<dbReference type="GO" id="GO:0005654">
    <property type="term" value="C:nucleoplasm"/>
    <property type="evidence" value="ECO:0007669"/>
    <property type="project" value="TreeGrafter"/>
</dbReference>
<dbReference type="EMBL" id="VUJU01000422">
    <property type="protein sequence ID" value="KAF0770514.1"/>
    <property type="molecule type" value="Genomic_DNA"/>
</dbReference>
<evidence type="ECO:0000256" key="3">
    <source>
        <dbReference type="SAM" id="MobiDB-lite"/>
    </source>
</evidence>
<feature type="region of interest" description="Disordered" evidence="3">
    <location>
        <begin position="26"/>
        <end position="70"/>
    </location>
</feature>
<protein>
    <submittedName>
        <fullName evidence="5">Histone-binding protein N1/N2-like</fullName>
    </submittedName>
</protein>
<dbReference type="SUPFAM" id="SSF48452">
    <property type="entry name" value="TPR-like"/>
    <property type="match status" value="1"/>
</dbReference>
<keyword evidence="1" id="KW-0677">Repeat</keyword>